<evidence type="ECO:0008006" key="4">
    <source>
        <dbReference type="Google" id="ProtNLM"/>
    </source>
</evidence>
<evidence type="ECO:0000313" key="2">
    <source>
        <dbReference type="EMBL" id="CAD6491695.1"/>
    </source>
</evidence>
<dbReference type="AlphaFoldDB" id="A0A811TA73"/>
<organism evidence="2 3">
    <name type="scientific">Candidatus Argoarchaeum ethanivorans</name>
    <dbReference type="NCBI Taxonomy" id="2608793"/>
    <lineage>
        <taxon>Archaea</taxon>
        <taxon>Methanobacteriati</taxon>
        <taxon>Methanobacteriota</taxon>
        <taxon>Stenosarchaea group</taxon>
        <taxon>Methanomicrobia</taxon>
        <taxon>Methanosarcinales</taxon>
        <taxon>Methanosarcinales incertae sedis</taxon>
        <taxon>GOM Arc I cluster</taxon>
        <taxon>Candidatus Argoarchaeum</taxon>
    </lineage>
</organism>
<evidence type="ECO:0000313" key="3">
    <source>
        <dbReference type="Proteomes" id="UP000612009"/>
    </source>
</evidence>
<evidence type="ECO:0000256" key="1">
    <source>
        <dbReference type="SAM" id="Coils"/>
    </source>
</evidence>
<protein>
    <recommendedName>
        <fullName evidence="4">DUF460 domain-containing protein</fullName>
    </recommendedName>
</protein>
<dbReference type="EMBL" id="CAJHIR010000006">
    <property type="protein sequence ID" value="CAD6491695.1"/>
    <property type="molecule type" value="Genomic_DNA"/>
</dbReference>
<accession>A0A811TA73</accession>
<dbReference type="Pfam" id="PF04312">
    <property type="entry name" value="DUF460"/>
    <property type="match status" value="1"/>
</dbReference>
<name>A0A811TA73_9EURY</name>
<sequence length="667" mass="75985">MLELASTIFGVDISKGSPRARTPPLYAVVILKNTDVEKLRMLSKHKLLKLIHEYKPDIIATDNIYELASDRKELTSDLQKLPSSTRIVQVTGGEHKGSLPGIAKEYGISINRFDPVDEAYACAMLAQIGVGDVLEAFENATRITVTRARSLGRGGWSQNRYRRKVHGTVREKTRDIEAYLKEYALTHQASYTLKVVRGYGGYSRGEFIIQVPKDKLRIHGGHYGDAQVEVKSIEKDRFKFKPLTKPKHPYIIIGIDPGTTTAVAVLKLDGERLYLGSSRTTSTADTIETLSNLGRPLVIATDVNPIPHGVERIRRSFSAVPFIPPESLSVEEKIELTQDTLYTNTHERDALAAALCAYKKYKNKFVQIERKLSNYANSDEIKAKVVKGESIDRALMQYTASKPKTIRVKKTAKLKNRNETAATKQKEEEQLIILKEYIDDLQKQITNKDIEIKTLHNKLKTLRTKEYKKLKRDKEIQIRSKKIKHLTIEVQRKEDKIRELQDRNSRIRQMRRLEMTGYATPVKIVESFTRDSIQQTKDASGIKKGDVLLIMDASGGGTATANILSQLQVKAVATYNEMSHEAEQQLFINNIPVFSAAQLNIKRENEFAIATTENITQAITQWKKNAEKYRHDRKREWLQQLIKEYQGKRKKELKKQQEVTVNGVENR</sequence>
<dbReference type="PANTHER" id="PTHR40707">
    <property type="entry name" value="POSSIBLE NUCLEASE OF RNASE H FOLD, RUVC/YQGF FAMILY"/>
    <property type="match status" value="1"/>
</dbReference>
<reference evidence="2" key="1">
    <citation type="submission" date="2020-10" db="EMBL/GenBank/DDBJ databases">
        <authorList>
            <person name="Hahn C.J."/>
            <person name="Laso-Perez R."/>
            <person name="Vulcano F."/>
            <person name="Vaziourakis K.-M."/>
            <person name="Stokke R."/>
            <person name="Steen I.H."/>
            <person name="Teske A."/>
            <person name="Boetius A."/>
            <person name="Liebeke M."/>
            <person name="Amann R."/>
            <person name="Knittel K."/>
        </authorList>
    </citation>
    <scope>NUCLEOTIDE SEQUENCE</scope>
    <source>
        <strain evidence="2">Gfbio:e3339647-f889-4370-9287-4fb5cb688e4c:AG392J18_GoMArc1</strain>
    </source>
</reference>
<gene>
    <name evidence="2" type="ORF">LAKADJCE_00158</name>
</gene>
<proteinExistence type="predicted"/>
<dbReference type="InterPro" id="IPR007408">
    <property type="entry name" value="DUF460"/>
</dbReference>
<dbReference type="PANTHER" id="PTHR40707:SF1">
    <property type="entry name" value="DUF460 DOMAIN-CONTAINING PROTEIN"/>
    <property type="match status" value="1"/>
</dbReference>
<keyword evidence="1" id="KW-0175">Coiled coil</keyword>
<feature type="coiled-coil region" evidence="1">
    <location>
        <begin position="424"/>
        <end position="458"/>
    </location>
</feature>
<feature type="coiled-coil region" evidence="1">
    <location>
        <begin position="483"/>
        <end position="510"/>
    </location>
</feature>
<dbReference type="Proteomes" id="UP000612009">
    <property type="component" value="Unassembled WGS sequence"/>
</dbReference>
<comment type="caution">
    <text evidence="2">The sequence shown here is derived from an EMBL/GenBank/DDBJ whole genome shotgun (WGS) entry which is preliminary data.</text>
</comment>